<dbReference type="Proteomes" id="UP001606303">
    <property type="component" value="Unassembled WGS sequence"/>
</dbReference>
<dbReference type="SUPFAM" id="SSF52113">
    <property type="entry name" value="BRCT domain"/>
    <property type="match status" value="1"/>
</dbReference>
<evidence type="ECO:0000313" key="3">
    <source>
        <dbReference type="Proteomes" id="UP001606303"/>
    </source>
</evidence>
<organism evidence="2 3">
    <name type="scientific">Pelomonas baiyunensis</name>
    <dbReference type="NCBI Taxonomy" id="3299026"/>
    <lineage>
        <taxon>Bacteria</taxon>
        <taxon>Pseudomonadati</taxon>
        <taxon>Pseudomonadota</taxon>
        <taxon>Betaproteobacteria</taxon>
        <taxon>Burkholderiales</taxon>
        <taxon>Sphaerotilaceae</taxon>
        <taxon>Roseateles</taxon>
    </lineage>
</organism>
<dbReference type="CDD" id="cd17748">
    <property type="entry name" value="BRCT_DNA_ligase_like"/>
    <property type="match status" value="1"/>
</dbReference>
<dbReference type="InterPro" id="IPR036420">
    <property type="entry name" value="BRCT_dom_sf"/>
</dbReference>
<name>A0ABW7H457_9BURK</name>
<keyword evidence="3" id="KW-1185">Reference proteome</keyword>
<dbReference type="PROSITE" id="PS50172">
    <property type="entry name" value="BRCT"/>
    <property type="match status" value="1"/>
</dbReference>
<comment type="caution">
    <text evidence="2">The sequence shown here is derived from an EMBL/GenBank/DDBJ whole genome shotgun (WGS) entry which is preliminary data.</text>
</comment>
<sequence>MNPDVRGYFRFTRKDRVEKSINTLIGLLEGIGIDGKVSSGEVSMLRMWLEDHADVAAQHPFNELVPAITGAIEDGVVDSEEHADLLWLCRRLQNPEFLSLVTADLQRLHAVVGGIAADGVISVEEMRGLSDWLQEHEHLKTCWPYDEIETLTTKVLSDGRIDAAEHQMLLDFFMEFLAVLDERTIERPLVLDEARQAMSALCAVAPEVSFDGKAFCFTGASSKFRRAEFEAVVSELGGQAQQNVTASLDYLVIGAEGNPCWAFACYGRKVEKAVALRRKGVRIVLVHENDFHDALMDAR</sequence>
<evidence type="ECO:0000259" key="1">
    <source>
        <dbReference type="PROSITE" id="PS50172"/>
    </source>
</evidence>
<evidence type="ECO:0000313" key="2">
    <source>
        <dbReference type="EMBL" id="MFG6468864.1"/>
    </source>
</evidence>
<dbReference type="EMBL" id="JBIGIB010000006">
    <property type="protein sequence ID" value="MFG6468864.1"/>
    <property type="molecule type" value="Genomic_DNA"/>
</dbReference>
<reference evidence="2 3" key="1">
    <citation type="submission" date="2024-08" db="EMBL/GenBank/DDBJ databases">
        <authorList>
            <person name="Lu H."/>
        </authorList>
    </citation>
    <scope>NUCLEOTIDE SEQUENCE [LARGE SCALE GENOMIC DNA]</scope>
    <source>
        <strain evidence="2 3">BYS87W</strain>
    </source>
</reference>
<feature type="domain" description="BRCT" evidence="1">
    <location>
        <begin position="205"/>
        <end position="299"/>
    </location>
</feature>
<dbReference type="RefSeq" id="WP_394387122.1">
    <property type="nucleotide sequence ID" value="NZ_JBIGIB010000006.1"/>
</dbReference>
<dbReference type="Gene3D" id="3.40.50.10190">
    <property type="entry name" value="BRCT domain"/>
    <property type="match status" value="1"/>
</dbReference>
<accession>A0ABW7H457</accession>
<proteinExistence type="predicted"/>
<protein>
    <submittedName>
        <fullName evidence="2">BRCT domain-containing protein</fullName>
    </submittedName>
</protein>
<dbReference type="InterPro" id="IPR001357">
    <property type="entry name" value="BRCT_dom"/>
</dbReference>
<gene>
    <name evidence="2" type="ORF">ACG01O_19725</name>
</gene>